<dbReference type="Gramene" id="Jr12_02390_p1">
    <property type="protein sequence ID" value="cds.Jr12_02390_p1"/>
    <property type="gene ID" value="Jr12_02390"/>
</dbReference>
<dbReference type="Gene3D" id="3.40.50.300">
    <property type="entry name" value="P-loop containing nucleotide triphosphate hydrolases"/>
    <property type="match status" value="1"/>
</dbReference>
<dbReference type="InterPro" id="IPR050238">
    <property type="entry name" value="DNA_Rep/Repair_Clamp_Loader"/>
</dbReference>
<dbReference type="FunFam" id="1.10.8.60:FF:000030">
    <property type="entry name" value="replication factor C subunit 3"/>
    <property type="match status" value="1"/>
</dbReference>
<protein>
    <recommendedName>
        <fullName evidence="4">Replication factor C subunit 3-like</fullName>
    </recommendedName>
</protein>
<dbReference type="InterPro" id="IPR027417">
    <property type="entry name" value="P-loop_NTPase"/>
</dbReference>
<dbReference type="Pfam" id="PF22534">
    <property type="entry name" value="RFC_C"/>
    <property type="match status" value="1"/>
</dbReference>
<comment type="caution">
    <text evidence="2">The sequence shown here is derived from an EMBL/GenBank/DDBJ whole genome shotgun (WGS) entry which is preliminary data.</text>
</comment>
<dbReference type="Gene3D" id="1.20.272.10">
    <property type="match status" value="1"/>
</dbReference>
<evidence type="ECO:0000256" key="1">
    <source>
        <dbReference type="SAM" id="MobiDB-lite"/>
    </source>
</evidence>
<reference evidence="2" key="1">
    <citation type="submission" date="2015-10" db="EMBL/GenBank/DDBJ databases">
        <authorList>
            <person name="Martinez-Garcia P.J."/>
            <person name="Crepeau M.W."/>
            <person name="Puiu D."/>
            <person name="Gonzalez-Ibeas D."/>
            <person name="Whalen J."/>
            <person name="Stevens K."/>
            <person name="Paul R."/>
            <person name="Butterfield T."/>
            <person name="Britton M."/>
            <person name="Reagan R."/>
            <person name="Chakraborty S."/>
            <person name="Walawage S.L."/>
            <person name="Vasquez-Gross H.A."/>
            <person name="Cardeno C."/>
            <person name="Famula R."/>
            <person name="Pratt K."/>
            <person name="Kuruganti S."/>
            <person name="Aradhya M.K."/>
            <person name="Leslie C.A."/>
            <person name="Dandekar A.M."/>
            <person name="Salzberg S.L."/>
            <person name="Wegrzyn J.L."/>
            <person name="Langley C.H."/>
            <person name="Neale D.B."/>
        </authorList>
    </citation>
    <scope>NUCLEOTIDE SEQUENCE</scope>
    <source>
        <tissue evidence="2">Leaves</tissue>
    </source>
</reference>
<dbReference type="Pfam" id="PF21960">
    <property type="entry name" value="RCF1-5-like_lid"/>
    <property type="match status" value="1"/>
</dbReference>
<dbReference type="SUPFAM" id="SSF52540">
    <property type="entry name" value="P-loop containing nucleoside triphosphate hydrolases"/>
    <property type="match status" value="1"/>
</dbReference>
<dbReference type="PANTHER" id="PTHR11669">
    <property type="entry name" value="REPLICATION FACTOR C / DNA POLYMERASE III GAMMA-TAU SUBUNIT"/>
    <property type="match status" value="1"/>
</dbReference>
<name>A0A833U6K7_JUGRE</name>
<dbReference type="SUPFAM" id="SSF48019">
    <property type="entry name" value="post-AAA+ oligomerization domain-like"/>
    <property type="match status" value="1"/>
</dbReference>
<dbReference type="PANTHER" id="PTHR11669:SF25">
    <property type="entry name" value="OS02G0704966 PROTEIN"/>
    <property type="match status" value="1"/>
</dbReference>
<proteinExistence type="predicted"/>
<feature type="compositionally biased region" description="Low complexity" evidence="1">
    <location>
        <begin position="8"/>
        <end position="19"/>
    </location>
</feature>
<dbReference type="AlphaFoldDB" id="A0A833U6K7"/>
<dbReference type="EMBL" id="LIHL02000012">
    <property type="protein sequence ID" value="KAF5451458.1"/>
    <property type="molecule type" value="Genomic_DNA"/>
</dbReference>
<feature type="region of interest" description="Disordered" evidence="1">
    <location>
        <begin position="1"/>
        <end position="127"/>
    </location>
</feature>
<evidence type="ECO:0000313" key="2">
    <source>
        <dbReference type="EMBL" id="KAF5451458.1"/>
    </source>
</evidence>
<evidence type="ECO:0000313" key="3">
    <source>
        <dbReference type="Proteomes" id="UP000619265"/>
    </source>
</evidence>
<dbReference type="Proteomes" id="UP000619265">
    <property type="component" value="Unassembled WGS sequence"/>
</dbReference>
<feature type="region of interest" description="Disordered" evidence="1">
    <location>
        <begin position="329"/>
        <end position="394"/>
    </location>
</feature>
<reference evidence="2" key="2">
    <citation type="submission" date="2020-03" db="EMBL/GenBank/DDBJ databases">
        <title>Walnut 2.0.</title>
        <authorList>
            <person name="Marrano A."/>
            <person name="Britton M."/>
            <person name="Zimin A.V."/>
            <person name="Zaini P.A."/>
            <person name="Workman R."/>
            <person name="Puiu D."/>
            <person name="Bianco L."/>
            <person name="Allen B.J."/>
            <person name="Troggio M."/>
            <person name="Leslie C.A."/>
            <person name="Timp W."/>
            <person name="Dendekar A."/>
            <person name="Salzberg S.L."/>
            <person name="Neale D.B."/>
        </authorList>
    </citation>
    <scope>NUCLEOTIDE SEQUENCE</scope>
    <source>
        <tissue evidence="2">Leaves</tissue>
    </source>
</reference>
<dbReference type="Gene3D" id="1.10.8.60">
    <property type="match status" value="1"/>
</dbReference>
<organism evidence="2 3">
    <name type="scientific">Juglans regia</name>
    <name type="common">English walnut</name>
    <dbReference type="NCBI Taxonomy" id="51240"/>
    <lineage>
        <taxon>Eukaryota</taxon>
        <taxon>Viridiplantae</taxon>
        <taxon>Streptophyta</taxon>
        <taxon>Embryophyta</taxon>
        <taxon>Tracheophyta</taxon>
        <taxon>Spermatophyta</taxon>
        <taxon>Magnoliopsida</taxon>
        <taxon>eudicotyledons</taxon>
        <taxon>Gunneridae</taxon>
        <taxon>Pentapetalae</taxon>
        <taxon>rosids</taxon>
        <taxon>fabids</taxon>
        <taxon>Fagales</taxon>
        <taxon>Juglandaceae</taxon>
        <taxon>Juglans</taxon>
    </lineage>
</organism>
<gene>
    <name evidence="2" type="ORF">F2P56_026564</name>
</gene>
<evidence type="ECO:0008006" key="4">
    <source>
        <dbReference type="Google" id="ProtNLM"/>
    </source>
</evidence>
<feature type="region of interest" description="Disordered" evidence="1">
    <location>
        <begin position="160"/>
        <end position="181"/>
    </location>
</feature>
<dbReference type="GO" id="GO:0003677">
    <property type="term" value="F:DNA binding"/>
    <property type="evidence" value="ECO:0007669"/>
    <property type="project" value="InterPro"/>
</dbReference>
<sequence length="795" mass="90295">MEDSQWYRRAAQPSSSAASKQRRSGYEPSDTETDWLESPWRETSHNNGDLDSDQGPKIVMPRNTSPLRFSRRHHSSRFEHEVSSPPTKVTTSVASPARRRRSSSKSPYKPVRIDDGAGAALSPPMGFQYKRNISPMSRPERDSHVSPYKPRLDERKLDRNDFAGSTRKQNHRTLSRDGNGAHPVQLLEVDRVVGEKTNYRRRSATAPRLRKNDYGNMLQREESAPSPLPNMVRKHKEAVNHVKTPSVGELNEMIAKAKLSVGLQDNAPVLESIESISPGDIFFSRDHTALALQKNVLPKNNGSERHFAPKPRMISSGDAAAHQRFKVNDTFDLNPGNTPSRTGFSQTTISSSSAMSGKNSGKLSNKSSKMSDTSGRTTESMRKFTANRRKSQSSPWLACMRKGPCRTSKSPEHRPFDETMFIDKAFVVENLRQFWADKHQPGSLNGFTCHKQEAQLLKQIVSHDVCPHILLKGPTGSGKRALTMALLREIYGDDCWNISHDLRCFQIQERRPMQVVVPLTFSTHHVELNVNLEANAKYALIGLVKEISSQYAVPPEVSNVNFRPEYKVIVLYEVDKAEQSTQHLMKWIMDCYTESCKLILCCEDDADILESVKTRCKVMKVDALVTHEIMEVLMQIARKEDFDLPTTFATKIATKSKQNLRKAIMALEACKAHKLQCLCSYPFDDDQPVPIGWEEVLDELAADILADPSPTRLSYIREKFQKLLLDFVHPKLILQKLVEQFLKRVETSSKRQLYYWHAYYNKKLPAGTSAILKLEEFVAKFISIYRKSSSNRQYI</sequence>
<accession>A0A833U6K7</accession>
<dbReference type="GO" id="GO:0006260">
    <property type="term" value="P:DNA replication"/>
    <property type="evidence" value="ECO:0007669"/>
    <property type="project" value="InterPro"/>
</dbReference>
<feature type="compositionally biased region" description="Low complexity" evidence="1">
    <location>
        <begin position="342"/>
        <end position="371"/>
    </location>
</feature>
<dbReference type="InterPro" id="IPR008921">
    <property type="entry name" value="DNA_pol3_clamp-load_cplx_C"/>
</dbReference>